<accession>A0A0F9Q0L3</accession>
<sequence>MMVKQSEEYKSTLNQIALRLLWVAVNNDGQIPEVKGNIEFIAGFFGVRKEKVESDLAAAMHDVNVDDLQIAKHLKEQNRLN</sequence>
<name>A0A0F9Q0L3_9ZZZZ</name>
<dbReference type="AlphaFoldDB" id="A0A0F9Q0L3"/>
<organism evidence="1">
    <name type="scientific">marine sediment metagenome</name>
    <dbReference type="NCBI Taxonomy" id="412755"/>
    <lineage>
        <taxon>unclassified sequences</taxon>
        <taxon>metagenomes</taxon>
        <taxon>ecological metagenomes</taxon>
    </lineage>
</organism>
<evidence type="ECO:0000313" key="1">
    <source>
        <dbReference type="EMBL" id="KKN37435.1"/>
    </source>
</evidence>
<evidence type="ECO:0008006" key="2">
    <source>
        <dbReference type="Google" id="ProtNLM"/>
    </source>
</evidence>
<comment type="caution">
    <text evidence="1">The sequence shown here is derived from an EMBL/GenBank/DDBJ whole genome shotgun (WGS) entry which is preliminary data.</text>
</comment>
<dbReference type="EMBL" id="LAZR01001894">
    <property type="protein sequence ID" value="KKN37435.1"/>
    <property type="molecule type" value="Genomic_DNA"/>
</dbReference>
<proteinExistence type="predicted"/>
<protein>
    <recommendedName>
        <fullName evidence="2">Co-chaperone DjlA N-terminal domain-containing protein</fullName>
    </recommendedName>
</protein>
<gene>
    <name evidence="1" type="ORF">LCGC14_0763380</name>
</gene>
<reference evidence="1" key="1">
    <citation type="journal article" date="2015" name="Nature">
        <title>Complex archaea that bridge the gap between prokaryotes and eukaryotes.</title>
        <authorList>
            <person name="Spang A."/>
            <person name="Saw J.H."/>
            <person name="Jorgensen S.L."/>
            <person name="Zaremba-Niedzwiedzka K."/>
            <person name="Martijn J."/>
            <person name="Lind A.E."/>
            <person name="van Eijk R."/>
            <person name="Schleper C."/>
            <person name="Guy L."/>
            <person name="Ettema T.J."/>
        </authorList>
    </citation>
    <scope>NUCLEOTIDE SEQUENCE</scope>
</reference>